<organism evidence="1 2">
    <name type="scientific">Dendryphion nanum</name>
    <dbReference type="NCBI Taxonomy" id="256645"/>
    <lineage>
        <taxon>Eukaryota</taxon>
        <taxon>Fungi</taxon>
        <taxon>Dikarya</taxon>
        <taxon>Ascomycota</taxon>
        <taxon>Pezizomycotina</taxon>
        <taxon>Dothideomycetes</taxon>
        <taxon>Pleosporomycetidae</taxon>
        <taxon>Pleosporales</taxon>
        <taxon>Torulaceae</taxon>
        <taxon>Dendryphion</taxon>
    </lineage>
</organism>
<sequence>MLPPELLERKYGFDVRASTLSRQLLDGMYGRHARDPKDMAFGMWAVLKRFSDHQLPEADYTDDIGSIYRTFASIWITTFRSLDPLFLAAAKGVHGQPSWVPDLAGYGRHTWRSVTNISSFSSFGNNDRYGRQEELPLMEFNDSRTVLTVRACHIATVTMEIKFRFKIEAKSPDGTNYQGKCSVDAQEGDHIIRVLGLGQLLLVRSYPDHEYNLSQSPRAVTVISPIELDRDIVFFVFPLTRMIKFFSSIGRTVPEQSVESQYVQYHIY</sequence>
<accession>A0A9P9DEX9</accession>
<dbReference type="AlphaFoldDB" id="A0A9P9DEX9"/>
<comment type="caution">
    <text evidence="1">The sequence shown here is derived from an EMBL/GenBank/DDBJ whole genome shotgun (WGS) entry which is preliminary data.</text>
</comment>
<proteinExistence type="predicted"/>
<name>A0A9P9DEX9_9PLEO</name>
<keyword evidence="2" id="KW-1185">Reference proteome</keyword>
<evidence type="ECO:0000313" key="2">
    <source>
        <dbReference type="Proteomes" id="UP000700596"/>
    </source>
</evidence>
<dbReference type="Proteomes" id="UP000700596">
    <property type="component" value="Unassembled WGS sequence"/>
</dbReference>
<protein>
    <submittedName>
        <fullName evidence="1">Uncharacterized protein</fullName>
    </submittedName>
</protein>
<reference evidence="1" key="1">
    <citation type="journal article" date="2021" name="Nat. Commun.">
        <title>Genetic determinants of endophytism in the Arabidopsis root mycobiome.</title>
        <authorList>
            <person name="Mesny F."/>
            <person name="Miyauchi S."/>
            <person name="Thiergart T."/>
            <person name="Pickel B."/>
            <person name="Atanasova L."/>
            <person name="Karlsson M."/>
            <person name="Huettel B."/>
            <person name="Barry K.W."/>
            <person name="Haridas S."/>
            <person name="Chen C."/>
            <person name="Bauer D."/>
            <person name="Andreopoulos W."/>
            <person name="Pangilinan J."/>
            <person name="LaButti K."/>
            <person name="Riley R."/>
            <person name="Lipzen A."/>
            <person name="Clum A."/>
            <person name="Drula E."/>
            <person name="Henrissat B."/>
            <person name="Kohler A."/>
            <person name="Grigoriev I.V."/>
            <person name="Martin F.M."/>
            <person name="Hacquard S."/>
        </authorList>
    </citation>
    <scope>NUCLEOTIDE SEQUENCE</scope>
    <source>
        <strain evidence="1">MPI-CAGE-CH-0243</strain>
    </source>
</reference>
<gene>
    <name evidence="1" type="ORF">B0J11DRAFT_583136</name>
</gene>
<dbReference type="OrthoDB" id="3742224at2759"/>
<evidence type="ECO:0000313" key="1">
    <source>
        <dbReference type="EMBL" id="KAH7117742.1"/>
    </source>
</evidence>
<dbReference type="EMBL" id="JAGMWT010000013">
    <property type="protein sequence ID" value="KAH7117742.1"/>
    <property type="molecule type" value="Genomic_DNA"/>
</dbReference>